<dbReference type="EMBL" id="OV725077">
    <property type="protein sequence ID" value="CAH1392325.1"/>
    <property type="molecule type" value="Genomic_DNA"/>
</dbReference>
<name>A0A9P0H3A7_NEZVI</name>
<dbReference type="Proteomes" id="UP001152798">
    <property type="component" value="Chromosome 1"/>
</dbReference>
<organism evidence="1 2">
    <name type="scientific">Nezara viridula</name>
    <name type="common">Southern green stink bug</name>
    <name type="synonym">Cimex viridulus</name>
    <dbReference type="NCBI Taxonomy" id="85310"/>
    <lineage>
        <taxon>Eukaryota</taxon>
        <taxon>Metazoa</taxon>
        <taxon>Ecdysozoa</taxon>
        <taxon>Arthropoda</taxon>
        <taxon>Hexapoda</taxon>
        <taxon>Insecta</taxon>
        <taxon>Pterygota</taxon>
        <taxon>Neoptera</taxon>
        <taxon>Paraneoptera</taxon>
        <taxon>Hemiptera</taxon>
        <taxon>Heteroptera</taxon>
        <taxon>Panheteroptera</taxon>
        <taxon>Pentatomomorpha</taxon>
        <taxon>Pentatomoidea</taxon>
        <taxon>Pentatomidae</taxon>
        <taxon>Pentatominae</taxon>
        <taxon>Nezara</taxon>
    </lineage>
</organism>
<sequence>MIIEEDGRTKRGRPRLHRQDDFENDLRGLDVVGWRRAAKVRSVRKKIVEEAKCLCFHTCTCPRYPAFFKTRRNHKYFGGAILGGGICPLRKKLLLGPISHRRRVTYGYL</sequence>
<evidence type="ECO:0000313" key="1">
    <source>
        <dbReference type="EMBL" id="CAH1392325.1"/>
    </source>
</evidence>
<reference evidence="1" key="1">
    <citation type="submission" date="2022-01" db="EMBL/GenBank/DDBJ databases">
        <authorList>
            <person name="King R."/>
        </authorList>
    </citation>
    <scope>NUCLEOTIDE SEQUENCE</scope>
</reference>
<dbReference type="OrthoDB" id="10362869at2759"/>
<dbReference type="AlphaFoldDB" id="A0A9P0H3A7"/>
<evidence type="ECO:0000313" key="2">
    <source>
        <dbReference type="Proteomes" id="UP001152798"/>
    </source>
</evidence>
<keyword evidence="2" id="KW-1185">Reference proteome</keyword>
<proteinExistence type="predicted"/>
<protein>
    <submittedName>
        <fullName evidence="1">Uncharacterized protein</fullName>
    </submittedName>
</protein>
<gene>
    <name evidence="1" type="ORF">NEZAVI_LOCUS3171</name>
</gene>
<accession>A0A9P0H3A7</accession>